<feature type="transmembrane region" description="Helical" evidence="1">
    <location>
        <begin position="162"/>
        <end position="184"/>
    </location>
</feature>
<dbReference type="OrthoDB" id="5119225at2"/>
<comment type="caution">
    <text evidence="3">The sequence shown here is derived from an EMBL/GenBank/DDBJ whole genome shotgun (WGS) entry which is preliminary data.</text>
</comment>
<feature type="domain" description="DUF1468" evidence="2">
    <location>
        <begin position="5"/>
        <end position="173"/>
    </location>
</feature>
<keyword evidence="4" id="KW-1185">Reference proteome</keyword>
<reference evidence="3 4" key="1">
    <citation type="submission" date="2018-09" db="EMBL/GenBank/DDBJ databases">
        <title>Novel species of Cryobacterium.</title>
        <authorList>
            <person name="Liu Q."/>
            <person name="Xin Y.-H."/>
        </authorList>
    </citation>
    <scope>NUCLEOTIDE SEQUENCE [LARGE SCALE GENOMIC DNA]</scope>
    <source>
        <strain evidence="3 4">Hh39</strain>
    </source>
</reference>
<dbReference type="Proteomes" id="UP000272015">
    <property type="component" value="Unassembled WGS sequence"/>
</dbReference>
<organism evidence="3 4">
    <name type="scientific">Cryobacterium melibiosiphilum</name>
    <dbReference type="NCBI Taxonomy" id="995039"/>
    <lineage>
        <taxon>Bacteria</taxon>
        <taxon>Bacillati</taxon>
        <taxon>Actinomycetota</taxon>
        <taxon>Actinomycetes</taxon>
        <taxon>Micrococcales</taxon>
        <taxon>Microbacteriaceae</taxon>
        <taxon>Cryobacterium</taxon>
    </lineage>
</organism>
<name>A0A3A5MFS5_9MICO</name>
<keyword evidence="1" id="KW-0472">Membrane</keyword>
<dbReference type="Pfam" id="PF07331">
    <property type="entry name" value="TctB"/>
    <property type="match status" value="1"/>
</dbReference>
<evidence type="ECO:0000259" key="2">
    <source>
        <dbReference type="Pfam" id="PF07331"/>
    </source>
</evidence>
<dbReference type="InterPro" id="IPR009936">
    <property type="entry name" value="DUF1468"/>
</dbReference>
<feature type="transmembrane region" description="Helical" evidence="1">
    <location>
        <begin position="109"/>
        <end position="142"/>
    </location>
</feature>
<keyword evidence="1" id="KW-1133">Transmembrane helix</keyword>
<accession>A0A3A5MFS5</accession>
<evidence type="ECO:0000313" key="4">
    <source>
        <dbReference type="Proteomes" id="UP000272015"/>
    </source>
</evidence>
<sequence>MTLGIAVFLTVGIVTMDVPEGAGSPGPTFFPIIVAGLLYVLAVLLAVQVVRAPRPVDGDSNSSRVGVSTDLLNDVGDIDTTSEIRVIRSTVNPKTTSKIGLTDWKTTGIVLASVIIFVLILQPIGWLLAAAALFWALAWALGSTRPLFDIGVSLIFSSCMQLAFSAGLGLTLPSGILTGVFSWIN</sequence>
<evidence type="ECO:0000313" key="3">
    <source>
        <dbReference type="EMBL" id="RJT88282.1"/>
    </source>
</evidence>
<gene>
    <name evidence="3" type="ORF">D6T64_11480</name>
</gene>
<dbReference type="EMBL" id="QZVS01000084">
    <property type="protein sequence ID" value="RJT88282.1"/>
    <property type="molecule type" value="Genomic_DNA"/>
</dbReference>
<keyword evidence="1" id="KW-0812">Transmembrane</keyword>
<proteinExistence type="predicted"/>
<evidence type="ECO:0000256" key="1">
    <source>
        <dbReference type="SAM" id="Phobius"/>
    </source>
</evidence>
<protein>
    <submittedName>
        <fullName evidence="3">Tripartite tricarboxylate transporter TctB family protein</fullName>
    </submittedName>
</protein>
<dbReference type="AlphaFoldDB" id="A0A3A5MFS5"/>
<feature type="transmembrane region" description="Helical" evidence="1">
    <location>
        <begin position="29"/>
        <end position="50"/>
    </location>
</feature>